<dbReference type="PROSITE" id="PS50082">
    <property type="entry name" value="WD_REPEATS_2"/>
    <property type="match status" value="6"/>
</dbReference>
<dbReference type="SUPFAM" id="SSF50978">
    <property type="entry name" value="WD40 repeat-like"/>
    <property type="match status" value="1"/>
</dbReference>
<dbReference type="InterPro" id="IPR027417">
    <property type="entry name" value="P-loop_NTPase"/>
</dbReference>
<dbReference type="PANTHER" id="PTHR19879:SF9">
    <property type="entry name" value="TRANSCRIPTION INITIATION FACTOR TFIID SUBUNIT 5"/>
    <property type="match status" value="1"/>
</dbReference>
<dbReference type="InterPro" id="IPR036322">
    <property type="entry name" value="WD40_repeat_dom_sf"/>
</dbReference>
<name>A0A109IMV4_9ACTN</name>
<dbReference type="RefSeq" id="WP_067304251.1">
    <property type="nucleotide sequence ID" value="NZ_LRMV01000022.1"/>
</dbReference>
<dbReference type="InterPro" id="IPR001680">
    <property type="entry name" value="WD40_rpt"/>
</dbReference>
<dbReference type="PANTHER" id="PTHR19879">
    <property type="entry name" value="TRANSCRIPTION INITIATION FACTOR TFIID"/>
    <property type="match status" value="1"/>
</dbReference>
<dbReference type="InterPro" id="IPR015943">
    <property type="entry name" value="WD40/YVTN_repeat-like_dom_sf"/>
</dbReference>
<feature type="domain" description="Novel STAND NTPase 1" evidence="1">
    <location>
        <begin position="224"/>
        <end position="626"/>
    </location>
</feature>
<protein>
    <submittedName>
        <fullName evidence="2">WD40 repeat</fullName>
    </submittedName>
</protein>
<dbReference type="SUPFAM" id="SSF52540">
    <property type="entry name" value="P-loop containing nucleoside triphosphate hydrolases"/>
    <property type="match status" value="1"/>
</dbReference>
<organism evidence="2 3">
    <name type="scientific">Micromonospora rifamycinica</name>
    <dbReference type="NCBI Taxonomy" id="291594"/>
    <lineage>
        <taxon>Bacteria</taxon>
        <taxon>Bacillati</taxon>
        <taxon>Actinomycetota</taxon>
        <taxon>Actinomycetes</taxon>
        <taxon>Micromonosporales</taxon>
        <taxon>Micromonosporaceae</taxon>
        <taxon>Micromonospora</taxon>
    </lineage>
</organism>
<dbReference type="PROSITE" id="PS50294">
    <property type="entry name" value="WD_REPEATS_REGION"/>
    <property type="match status" value="4"/>
</dbReference>
<gene>
    <name evidence="2" type="ORF">GA0070623_1543</name>
</gene>
<evidence type="ECO:0000259" key="1">
    <source>
        <dbReference type="Pfam" id="PF20703"/>
    </source>
</evidence>
<dbReference type="Gene3D" id="2.130.10.10">
    <property type="entry name" value="YVTN repeat-like/Quinoprotein amine dehydrogenase"/>
    <property type="match status" value="5"/>
</dbReference>
<evidence type="ECO:0000313" key="3">
    <source>
        <dbReference type="Proteomes" id="UP000198226"/>
    </source>
</evidence>
<dbReference type="InterPro" id="IPR011047">
    <property type="entry name" value="Quinoprotein_ADH-like_sf"/>
</dbReference>
<dbReference type="PRINTS" id="PR00320">
    <property type="entry name" value="GPROTEINBRPT"/>
</dbReference>
<dbReference type="SUPFAM" id="SSF50494">
    <property type="entry name" value="Trypsin-like serine proteases"/>
    <property type="match status" value="1"/>
</dbReference>
<dbReference type="InterPro" id="IPR019775">
    <property type="entry name" value="WD40_repeat_CS"/>
</dbReference>
<keyword evidence="3" id="KW-1185">Reference proteome</keyword>
<dbReference type="InterPro" id="IPR049052">
    <property type="entry name" value="nSTAND1"/>
</dbReference>
<proteinExistence type="predicted"/>
<dbReference type="Gene3D" id="2.40.10.120">
    <property type="match status" value="1"/>
</dbReference>
<dbReference type="EMBL" id="LT607752">
    <property type="protein sequence ID" value="SCG48116.1"/>
    <property type="molecule type" value="Genomic_DNA"/>
</dbReference>
<dbReference type="PROSITE" id="PS00678">
    <property type="entry name" value="WD_REPEATS_1"/>
    <property type="match status" value="2"/>
</dbReference>
<dbReference type="InterPro" id="IPR020472">
    <property type="entry name" value="WD40_PAC1"/>
</dbReference>
<dbReference type="OrthoDB" id="134501at2"/>
<dbReference type="SMART" id="SM00320">
    <property type="entry name" value="WD40"/>
    <property type="match status" value="12"/>
</dbReference>
<dbReference type="InterPro" id="IPR009003">
    <property type="entry name" value="Peptidase_S1_PA"/>
</dbReference>
<reference evidence="3" key="1">
    <citation type="submission" date="2016-06" db="EMBL/GenBank/DDBJ databases">
        <authorList>
            <person name="Varghese N."/>
            <person name="Submissions Spin"/>
        </authorList>
    </citation>
    <scope>NUCLEOTIDE SEQUENCE [LARGE SCALE GENOMIC DNA]</scope>
    <source>
        <strain evidence="3">DSM 44983</strain>
    </source>
</reference>
<dbReference type="Pfam" id="PF20703">
    <property type="entry name" value="nSTAND1"/>
    <property type="match status" value="1"/>
</dbReference>
<dbReference type="CDD" id="cd00200">
    <property type="entry name" value="WD40"/>
    <property type="match status" value="2"/>
</dbReference>
<dbReference type="SUPFAM" id="SSF50998">
    <property type="entry name" value="Quinoprotein alcohol dehydrogenase-like"/>
    <property type="match status" value="1"/>
</dbReference>
<sequence length="1432" mass="151527">MRGPAGRGDDGRLDGADASAGFVQGVVQILDGAGRAAGAGFLVADGLLVTCAHVLASGPGPHPDGPVLVRFPGLDDQPRQARVSTPHWRTPGAGDVAFLRMADPAPASARPLPLGTAGAGRRPVKTYGFPTNAPDAGQYGYAVTGDRIRSGNDVELLQLTDCTEVTEGFSGAPVVDEQTGLVIGMVDSIAAPDRHGRGRSTGYVTPTETLWTVHPDLRPAHVCPYPGLRAFTTADAAWFHGRDRAVAAVLASIDRYPPFVALLGPSGSGKSSLVRAGVRPTLERAGLPGSDRWDWVVARPGQDPYLSLTRAGLPDAGAGLASAVRRWRDRKPDAGRLVLVLDQFEELLLATAAEPRDRLLRELVELPDRAPAATVLLTLRDDFYSRVAAAAPALMTLVERGLVNVPARVEAVDLAAIVERPARTVGLAVEPGLTERIARDAARVTEAAGAVGSAPTTVLPLLSSALAELWRRRENGRLTHAAYDRIGGVAGWLDRWCDQAYADACQTLPADRSPLARQLITALVRPGDEVAAVPATRQRRTLAELGAAGPGPDVPEATAVVTVLADRRLVTTGRDPTTGAPVVELAHEALIHQWAALRRWLVDDHDFLTWRRGAEAARAQWQASTQGRDGTDPELLLHGTALAAALDWAGRRPQDIPPDLAGYVRLSAAAQQDRLRRERRRVAVLAGLLVLAVLLGGFAVVQRQDARHQAAQAAAQARRADARRLAGEAGGLADRQPDLALLLALERLRTDPGREAWSTLASLLSRPLAPSRVLYGHRGTVRGVAVSPDGNLLASVEPILLDGQLWLWDLRTGRHVKTLAGGQTGQAVAFSPDGRYLASMGGGGVALWDLSLDTPTAHQLTDRGGFLGAVAFSPDGRLLAGLDGDGAIQLWDVASREPSGGPLDAKSGNLTDLTFSPDGRLLVSASEVGIVDYYEVSTRRVVDRRRIVRGALAVAFSPDGKLLAVGGDEGVVHLLSPDGRQTGEIRLAAPLRDLVFRPGRSTLVTADSLGAVREWDPRTRQQSGPTLTGHVGGVESLAVDRDGSLLVSGGEDRQIRVWGSPVRQPLGATVTVDASRVNDVVFSPDGTRLATGGFDGSVRIWDVASRRQVAGPWSPDGKVLDPNEVFSANSQHQVVFAPDGRSLTSRTSSAIYRWEIPSGKLLASRPVPDSSGTTVRLAPDAERYAVRSEEGEIAVWEVTTGHPVGSARPGANGSSLVFRADGSQLAAEGEKVGQVRLWDVGSGDRIAQGQIRGDGPGGFTTEVTSVLAISPTGDALLTGSFPQRDTARIWRRSDAEFRHHRLPGQVAVNAAAFSPDGRLFATGGEDRSVVFWATATAEPVADPLTPHLRQVNAVAFSPDGELLASAADDGTVRLWATPGTWVRQACELAGRNLSRAEWDRHVPGRPYVRTCAEQPAGDGAPAQAPVAGYPSP</sequence>
<accession>A0A109IMV4</accession>
<dbReference type="Pfam" id="PF00400">
    <property type="entry name" value="WD40"/>
    <property type="match status" value="8"/>
</dbReference>
<evidence type="ECO:0000313" key="2">
    <source>
        <dbReference type="EMBL" id="SCG48116.1"/>
    </source>
</evidence>
<dbReference type="Proteomes" id="UP000198226">
    <property type="component" value="Chromosome I"/>
</dbReference>
<dbReference type="Pfam" id="PF13365">
    <property type="entry name" value="Trypsin_2"/>
    <property type="match status" value="1"/>
</dbReference>